<dbReference type="EMBL" id="JACIDU010000008">
    <property type="protein sequence ID" value="MBB4103806.1"/>
    <property type="molecule type" value="Genomic_DNA"/>
</dbReference>
<organism evidence="7 8">
    <name type="scientific">Allorhizobium borbori</name>
    <dbReference type="NCBI Taxonomy" id="485907"/>
    <lineage>
        <taxon>Bacteria</taxon>
        <taxon>Pseudomonadati</taxon>
        <taxon>Pseudomonadota</taxon>
        <taxon>Alphaproteobacteria</taxon>
        <taxon>Hyphomicrobiales</taxon>
        <taxon>Rhizobiaceae</taxon>
        <taxon>Rhizobium/Agrobacterium group</taxon>
        <taxon>Allorhizobium</taxon>
    </lineage>
</organism>
<evidence type="ECO:0000256" key="4">
    <source>
        <dbReference type="ARBA" id="ARBA00022729"/>
    </source>
</evidence>
<accession>A0A7W6P2G1</accession>
<comment type="caution">
    <text evidence="7">The sequence shown here is derived from an EMBL/GenBank/DDBJ whole genome shotgun (WGS) entry which is preliminary data.</text>
</comment>
<dbReference type="InterPro" id="IPR011330">
    <property type="entry name" value="Glyco_hydro/deAcase_b/a-brl"/>
</dbReference>
<comment type="similarity">
    <text evidence="2">Belongs to the polysaccharide deacetylase family.</text>
</comment>
<dbReference type="AlphaFoldDB" id="A0A7W6P2G1"/>
<evidence type="ECO:0000313" key="8">
    <source>
        <dbReference type="Proteomes" id="UP000584824"/>
    </source>
</evidence>
<reference evidence="7 8" key="1">
    <citation type="submission" date="2020-08" db="EMBL/GenBank/DDBJ databases">
        <title>Genomic Encyclopedia of Type Strains, Phase IV (KMG-IV): sequencing the most valuable type-strain genomes for metagenomic binning, comparative biology and taxonomic classification.</title>
        <authorList>
            <person name="Goeker M."/>
        </authorList>
    </citation>
    <scope>NUCLEOTIDE SEQUENCE [LARGE SCALE GENOMIC DNA]</scope>
    <source>
        <strain evidence="7 8">DSM 26385</strain>
    </source>
</reference>
<dbReference type="InterPro" id="IPR051398">
    <property type="entry name" value="Polysacch_Deacetylase"/>
</dbReference>
<evidence type="ECO:0000256" key="3">
    <source>
        <dbReference type="ARBA" id="ARBA00020071"/>
    </source>
</evidence>
<feature type="domain" description="NodB homology" evidence="6">
    <location>
        <begin position="100"/>
        <end position="350"/>
    </location>
</feature>
<name>A0A7W6P2G1_9HYPH</name>
<evidence type="ECO:0000313" key="7">
    <source>
        <dbReference type="EMBL" id="MBB4103806.1"/>
    </source>
</evidence>
<evidence type="ECO:0000256" key="2">
    <source>
        <dbReference type="ARBA" id="ARBA00010973"/>
    </source>
</evidence>
<protein>
    <recommendedName>
        <fullName evidence="3">Chitooligosaccharide deacetylase</fullName>
    </recommendedName>
    <alternativeName>
        <fullName evidence="5">Nodulation protein B</fullName>
    </alternativeName>
</protein>
<dbReference type="Gene3D" id="3.20.20.370">
    <property type="entry name" value="Glycoside hydrolase/deacetylase"/>
    <property type="match status" value="1"/>
</dbReference>
<evidence type="ECO:0000256" key="1">
    <source>
        <dbReference type="ARBA" id="ARBA00003236"/>
    </source>
</evidence>
<proteinExistence type="inferred from homology"/>
<dbReference type="Pfam" id="PF01522">
    <property type="entry name" value="Polysacc_deac_1"/>
    <property type="match status" value="2"/>
</dbReference>
<dbReference type="InterPro" id="IPR002509">
    <property type="entry name" value="NODB_dom"/>
</dbReference>
<dbReference type="SUPFAM" id="SSF88713">
    <property type="entry name" value="Glycoside hydrolase/deacetylase"/>
    <property type="match status" value="1"/>
</dbReference>
<dbReference type="PANTHER" id="PTHR34216:SF7">
    <property type="entry name" value="POLY-BETA-1,6-N-ACETYL-D-GLUCOSAMINE N-DEACETYLASE"/>
    <property type="match status" value="1"/>
</dbReference>
<dbReference type="RefSeq" id="WP_183792671.1">
    <property type="nucleotide sequence ID" value="NZ_JACIDU010000008.1"/>
</dbReference>
<dbReference type="GO" id="GO:0016810">
    <property type="term" value="F:hydrolase activity, acting on carbon-nitrogen (but not peptide) bonds"/>
    <property type="evidence" value="ECO:0007669"/>
    <property type="project" value="InterPro"/>
</dbReference>
<evidence type="ECO:0000256" key="5">
    <source>
        <dbReference type="ARBA" id="ARBA00032976"/>
    </source>
</evidence>
<dbReference type="CDD" id="cd10968">
    <property type="entry name" value="CE4_Mlr8448_like_5s"/>
    <property type="match status" value="1"/>
</dbReference>
<evidence type="ECO:0000259" key="6">
    <source>
        <dbReference type="PROSITE" id="PS51677"/>
    </source>
</evidence>
<gene>
    <name evidence="7" type="ORF">GGQ66_002374</name>
</gene>
<dbReference type="Proteomes" id="UP000584824">
    <property type="component" value="Unassembled WGS sequence"/>
</dbReference>
<keyword evidence="4" id="KW-0732">Signal</keyword>
<sequence>MSYWECVKAKLKYPLIRAGLEVTALPAVRALFPAARGRGLIWTLHHVRPDEGKAYTPNAYLSVTTEFLASAIEESLAAGLTPVHLHDLPALLADPNETRRFVAFTLDDGYRNNREFAAPIFRRYGVPYTIFITPGFVERTRSMWWETVEALVASRDSFRFDFGAGDEWVQCRSHPEKDQAFDRLSAFIRTVVEDEAVERLDACARAYGVDPLAIVEDLTMAREELAAYAAEDPLVHFGAHTMTHSNLCRLSDERLRYEVDASVETVAAYTGNPPRSFSYPYGWSSAFCERAERMVAEAGIPVGVTTRPGVLQPGLLKRVTSLPRVSLNGYYQQRRYVRALISGVPFRLLH</sequence>
<comment type="function">
    <text evidence="1">Is involved in generating a small heat-stable compound (Nod), an acylated oligomer of N-acetylglucosamine, that stimulates mitosis in various plant protoplasts.</text>
</comment>
<keyword evidence="8" id="KW-1185">Reference proteome</keyword>
<dbReference type="PANTHER" id="PTHR34216">
    <property type="match status" value="1"/>
</dbReference>
<dbReference type="PROSITE" id="PS51677">
    <property type="entry name" value="NODB"/>
    <property type="match status" value="1"/>
</dbReference>
<dbReference type="GO" id="GO:0005975">
    <property type="term" value="P:carbohydrate metabolic process"/>
    <property type="evidence" value="ECO:0007669"/>
    <property type="project" value="InterPro"/>
</dbReference>